<dbReference type="EMBL" id="QLMK01000003">
    <property type="protein sequence ID" value="RAK31104.1"/>
    <property type="molecule type" value="Genomic_DNA"/>
</dbReference>
<protein>
    <submittedName>
        <fullName evidence="8">Amino acid ABC transporter substrate-binding protein (PAAT family)</fullName>
    </submittedName>
</protein>
<dbReference type="RefSeq" id="WP_111574858.1">
    <property type="nucleotide sequence ID" value="NZ_JBHEEY010000002.1"/>
</dbReference>
<keyword evidence="9" id="KW-1185">Reference proteome</keyword>
<feature type="domain" description="Solute-binding protein family 3/N-terminal" evidence="6">
    <location>
        <begin position="24"/>
        <end position="244"/>
    </location>
</feature>
<gene>
    <name evidence="8" type="ORF">C7374_103243</name>
</gene>
<evidence type="ECO:0000313" key="9">
    <source>
        <dbReference type="Proteomes" id="UP000249453"/>
    </source>
</evidence>
<name>A0A364JWS8_9HYPH</name>
<dbReference type="Pfam" id="PF00497">
    <property type="entry name" value="SBP_bac_3"/>
    <property type="match status" value="1"/>
</dbReference>
<dbReference type="CDD" id="cd13530">
    <property type="entry name" value="PBP2_peptides_like"/>
    <property type="match status" value="1"/>
</dbReference>
<reference evidence="8 9" key="1">
    <citation type="submission" date="2018-06" db="EMBL/GenBank/DDBJ databases">
        <title>Genomic Encyclopedia of Type Strains, Phase IV (KMG-IV): sequencing the most valuable type-strain genomes for metagenomic binning, comparative biology and taxonomic classification.</title>
        <authorList>
            <person name="Goeker M."/>
        </authorList>
    </citation>
    <scope>NUCLEOTIDE SEQUENCE [LARGE SCALE GENOMIC DNA]</scope>
    <source>
        <strain evidence="8 9">DSM 26720</strain>
    </source>
</reference>
<dbReference type="SMART" id="SM00062">
    <property type="entry name" value="PBPb"/>
    <property type="match status" value="1"/>
</dbReference>
<dbReference type="InterPro" id="IPR001638">
    <property type="entry name" value="Solute-binding_3/MltF_N"/>
</dbReference>
<comment type="similarity">
    <text evidence="2 4">Belongs to the bacterial solute-binding protein 3 family.</text>
</comment>
<evidence type="ECO:0000259" key="6">
    <source>
        <dbReference type="SMART" id="SM00062"/>
    </source>
</evidence>
<dbReference type="OrthoDB" id="9814231at2"/>
<accession>A0A364JWS8</accession>
<dbReference type="Proteomes" id="UP000249453">
    <property type="component" value="Unassembled WGS sequence"/>
</dbReference>
<dbReference type="GO" id="GO:0030313">
    <property type="term" value="C:cell envelope"/>
    <property type="evidence" value="ECO:0007669"/>
    <property type="project" value="UniProtKB-SubCell"/>
</dbReference>
<evidence type="ECO:0000313" key="8">
    <source>
        <dbReference type="EMBL" id="RAK31104.1"/>
    </source>
</evidence>
<dbReference type="PANTHER" id="PTHR35936:SF17">
    <property type="entry name" value="ARGININE-BINDING EXTRACELLULAR PROTEIN ARTP"/>
    <property type="match status" value="1"/>
</dbReference>
<evidence type="ECO:0000259" key="7">
    <source>
        <dbReference type="SMART" id="SM00079"/>
    </source>
</evidence>
<dbReference type="InterPro" id="IPR001320">
    <property type="entry name" value="Iontro_rcpt_C"/>
</dbReference>
<organism evidence="8 9">
    <name type="scientific">Falsochrobactrum ovis</name>
    <dbReference type="NCBI Taxonomy" id="1293442"/>
    <lineage>
        <taxon>Bacteria</taxon>
        <taxon>Pseudomonadati</taxon>
        <taxon>Pseudomonadota</taxon>
        <taxon>Alphaproteobacteria</taxon>
        <taxon>Hyphomicrobiales</taxon>
        <taxon>Brucellaceae</taxon>
        <taxon>Falsochrobactrum</taxon>
    </lineage>
</organism>
<dbReference type="PANTHER" id="PTHR35936">
    <property type="entry name" value="MEMBRANE-BOUND LYTIC MUREIN TRANSGLYCOSYLASE F"/>
    <property type="match status" value="1"/>
</dbReference>
<dbReference type="SMART" id="SM00079">
    <property type="entry name" value="PBPe"/>
    <property type="match status" value="1"/>
</dbReference>
<evidence type="ECO:0000256" key="1">
    <source>
        <dbReference type="ARBA" id="ARBA00004196"/>
    </source>
</evidence>
<keyword evidence="3 5" id="KW-0732">Signal</keyword>
<comment type="caution">
    <text evidence="8">The sequence shown here is derived from an EMBL/GenBank/DDBJ whole genome shotgun (WGS) entry which is preliminary data.</text>
</comment>
<feature type="signal peptide" evidence="5">
    <location>
        <begin position="1"/>
        <end position="21"/>
    </location>
</feature>
<dbReference type="GO" id="GO:0016020">
    <property type="term" value="C:membrane"/>
    <property type="evidence" value="ECO:0007669"/>
    <property type="project" value="InterPro"/>
</dbReference>
<feature type="chain" id="PRO_5016935099" evidence="5">
    <location>
        <begin position="22"/>
        <end position="260"/>
    </location>
</feature>
<dbReference type="Gene3D" id="3.40.190.10">
    <property type="entry name" value="Periplasmic binding protein-like II"/>
    <property type="match status" value="2"/>
</dbReference>
<dbReference type="PROSITE" id="PS01039">
    <property type="entry name" value="SBP_BACTERIAL_3"/>
    <property type="match status" value="1"/>
</dbReference>
<evidence type="ECO:0000256" key="4">
    <source>
        <dbReference type="RuleBase" id="RU003744"/>
    </source>
</evidence>
<dbReference type="SUPFAM" id="SSF53850">
    <property type="entry name" value="Periplasmic binding protein-like II"/>
    <property type="match status" value="1"/>
</dbReference>
<evidence type="ECO:0000256" key="2">
    <source>
        <dbReference type="ARBA" id="ARBA00010333"/>
    </source>
</evidence>
<proteinExistence type="inferred from homology"/>
<feature type="domain" description="Ionotropic glutamate receptor C-terminal" evidence="7">
    <location>
        <begin position="24"/>
        <end position="243"/>
    </location>
</feature>
<evidence type="ECO:0000256" key="3">
    <source>
        <dbReference type="ARBA" id="ARBA00022729"/>
    </source>
</evidence>
<sequence length="260" mass="28201">MFNRTASAIIAVMLVSGTAAAAEEITIATNIANVPFEFEDASGNLQGFEVDLVNMIAERIGKTATFTQMPFNSLFSAVQSSRADIAIGSITITPKRLESVSFTQPFYDANQCLTVATSGGIEGFDGLEGKDVAVITGTTGEIWASENEEKYKFGTIKRYDGNAEPMLDIATGRIAGFIHDCPIDEYYIRDKPQYKIVATIPTNEQFGLMLHKDSALLNDVNDAITALKEEGQMERLHKKWFGTEAAAGSSTLTVHPIPTN</sequence>
<dbReference type="InterPro" id="IPR018313">
    <property type="entry name" value="SBP_3_CS"/>
</dbReference>
<dbReference type="GO" id="GO:0015276">
    <property type="term" value="F:ligand-gated monoatomic ion channel activity"/>
    <property type="evidence" value="ECO:0007669"/>
    <property type="project" value="InterPro"/>
</dbReference>
<evidence type="ECO:0000256" key="5">
    <source>
        <dbReference type="SAM" id="SignalP"/>
    </source>
</evidence>
<dbReference type="AlphaFoldDB" id="A0A364JWS8"/>
<comment type="subcellular location">
    <subcellularLocation>
        <location evidence="1">Cell envelope</location>
    </subcellularLocation>
</comment>